<comment type="caution">
    <text evidence="2">The sequence shown here is derived from an EMBL/GenBank/DDBJ whole genome shotgun (WGS) entry which is preliminary data.</text>
</comment>
<feature type="region of interest" description="Disordered" evidence="1">
    <location>
        <begin position="40"/>
        <end position="81"/>
    </location>
</feature>
<accession>A0ABD2CRP8</accession>
<reference evidence="2 3" key="1">
    <citation type="journal article" date="2024" name="Ann. Entomol. Soc. Am.">
        <title>Genomic analyses of the southern and eastern yellowjacket wasps (Hymenoptera: Vespidae) reveal evolutionary signatures of social life.</title>
        <authorList>
            <person name="Catto M.A."/>
            <person name="Caine P.B."/>
            <person name="Orr S.E."/>
            <person name="Hunt B.G."/>
            <person name="Goodisman M.A.D."/>
        </authorList>
    </citation>
    <scope>NUCLEOTIDE SEQUENCE [LARGE SCALE GENOMIC DNA]</scope>
    <source>
        <strain evidence="2">232</strain>
        <tissue evidence="2">Head and thorax</tissue>
    </source>
</reference>
<protein>
    <submittedName>
        <fullName evidence="2">Uncharacterized protein</fullName>
    </submittedName>
</protein>
<gene>
    <name evidence="2" type="ORF">V1477_003688</name>
</gene>
<dbReference type="AlphaFoldDB" id="A0ABD2CRP8"/>
<feature type="compositionally biased region" description="Basic and acidic residues" evidence="1">
    <location>
        <begin position="51"/>
        <end position="64"/>
    </location>
</feature>
<evidence type="ECO:0000313" key="3">
    <source>
        <dbReference type="Proteomes" id="UP001607303"/>
    </source>
</evidence>
<dbReference type="Proteomes" id="UP001607303">
    <property type="component" value="Unassembled WGS sequence"/>
</dbReference>
<proteinExistence type="predicted"/>
<feature type="compositionally biased region" description="Acidic residues" evidence="1">
    <location>
        <begin position="65"/>
        <end position="77"/>
    </location>
</feature>
<dbReference type="EMBL" id="JAYRBN010000034">
    <property type="protein sequence ID" value="KAL2747793.1"/>
    <property type="molecule type" value="Genomic_DNA"/>
</dbReference>
<sequence>MPRLREYAGFIEFQRGTTKRDGIWHSSYHSAFLEDTIAGESKCQGNSSGRPRYDDCKEVEKKEKEEEEEEDEEEDEEDRRRISSFVVQGVPFEVLHLCWLTFSSFLTYQQHVLVKSVKRSLNTMTNDATNLESRLQNFSAFRSAKLNPASGEMLLPFSSESSATLGQPSAEET</sequence>
<name>A0ABD2CRP8_VESMC</name>
<evidence type="ECO:0000256" key="1">
    <source>
        <dbReference type="SAM" id="MobiDB-lite"/>
    </source>
</evidence>
<organism evidence="2 3">
    <name type="scientific">Vespula maculifrons</name>
    <name type="common">Eastern yellow jacket</name>
    <name type="synonym">Wasp</name>
    <dbReference type="NCBI Taxonomy" id="7453"/>
    <lineage>
        <taxon>Eukaryota</taxon>
        <taxon>Metazoa</taxon>
        <taxon>Ecdysozoa</taxon>
        <taxon>Arthropoda</taxon>
        <taxon>Hexapoda</taxon>
        <taxon>Insecta</taxon>
        <taxon>Pterygota</taxon>
        <taxon>Neoptera</taxon>
        <taxon>Endopterygota</taxon>
        <taxon>Hymenoptera</taxon>
        <taxon>Apocrita</taxon>
        <taxon>Aculeata</taxon>
        <taxon>Vespoidea</taxon>
        <taxon>Vespidae</taxon>
        <taxon>Vespinae</taxon>
        <taxon>Vespula</taxon>
    </lineage>
</organism>
<evidence type="ECO:0000313" key="2">
    <source>
        <dbReference type="EMBL" id="KAL2747793.1"/>
    </source>
</evidence>
<keyword evidence="3" id="KW-1185">Reference proteome</keyword>